<feature type="compositionally biased region" description="Basic and acidic residues" evidence="1">
    <location>
        <begin position="368"/>
        <end position="384"/>
    </location>
</feature>
<reference evidence="4" key="1">
    <citation type="submission" date="2017-03" db="EMBL/GenBank/DDBJ databases">
        <title>Genomes of endolithic fungi from Antarctica.</title>
        <authorList>
            <person name="Coleine C."/>
            <person name="Masonjones S."/>
            <person name="Stajich J.E."/>
        </authorList>
    </citation>
    <scope>NUCLEOTIDE SEQUENCE [LARGE SCALE GENOMIC DNA]</scope>
    <source>
        <strain evidence="4">CCFEE 5527</strain>
    </source>
</reference>
<evidence type="ECO:0000256" key="2">
    <source>
        <dbReference type="SAM" id="Phobius"/>
    </source>
</evidence>
<protein>
    <submittedName>
        <fullName evidence="3">Uncharacterized protein</fullName>
    </submittedName>
</protein>
<keyword evidence="4" id="KW-1185">Reference proteome</keyword>
<keyword evidence="2" id="KW-1133">Transmembrane helix</keyword>
<evidence type="ECO:0000256" key="1">
    <source>
        <dbReference type="SAM" id="MobiDB-lite"/>
    </source>
</evidence>
<gene>
    <name evidence="3" type="ORF">B0A48_10999</name>
</gene>
<feature type="transmembrane region" description="Helical" evidence="2">
    <location>
        <begin position="422"/>
        <end position="444"/>
    </location>
</feature>
<feature type="transmembrane region" description="Helical" evidence="2">
    <location>
        <begin position="499"/>
        <end position="519"/>
    </location>
</feature>
<evidence type="ECO:0000313" key="4">
    <source>
        <dbReference type="Proteomes" id="UP000192596"/>
    </source>
</evidence>
<dbReference type="Proteomes" id="UP000192596">
    <property type="component" value="Unassembled WGS sequence"/>
</dbReference>
<feature type="transmembrane region" description="Helical" evidence="2">
    <location>
        <begin position="456"/>
        <end position="478"/>
    </location>
</feature>
<dbReference type="EMBL" id="NAJO01000022">
    <property type="protein sequence ID" value="OQO04388.1"/>
    <property type="molecule type" value="Genomic_DNA"/>
</dbReference>
<feature type="compositionally biased region" description="Polar residues" evidence="1">
    <location>
        <begin position="598"/>
        <end position="610"/>
    </location>
</feature>
<dbReference type="OrthoDB" id="5411773at2759"/>
<dbReference type="AlphaFoldDB" id="A0A1V8SZJ9"/>
<feature type="region of interest" description="Disordered" evidence="1">
    <location>
        <begin position="593"/>
        <end position="687"/>
    </location>
</feature>
<feature type="region of interest" description="Disordered" evidence="1">
    <location>
        <begin position="366"/>
        <end position="387"/>
    </location>
</feature>
<feature type="compositionally biased region" description="Low complexity" evidence="1">
    <location>
        <begin position="616"/>
        <end position="632"/>
    </location>
</feature>
<accession>A0A1V8SZJ9</accession>
<keyword evidence="2" id="KW-0812">Transmembrane</keyword>
<feature type="transmembrane region" description="Helical" evidence="2">
    <location>
        <begin position="531"/>
        <end position="550"/>
    </location>
</feature>
<dbReference type="STRING" id="1507870.A0A1V8SZJ9"/>
<keyword evidence="2" id="KW-0472">Membrane</keyword>
<comment type="caution">
    <text evidence="3">The sequence shown here is derived from an EMBL/GenBank/DDBJ whole genome shotgun (WGS) entry which is preliminary data.</text>
</comment>
<sequence>MSKDRHAAADAALQYLRHLHHLTVVDESGLSQALTYQDTTPSRSKRAKLRHNNDSDEDSVPSGSINSPYAGKESLFSNADDFWAVVGWALNSRYLAQYADQGRNIKRRIMRAILADGSQTSMNQFPEIWRNETRPPRVKGDELIGSKKRKLDLEQGEFGDYLDSDSDRDSPVGDLRAGRNNATRTPSARLSTAPDSASRHASPTADSVKAQATYGGESSIAIRKRLLAVLAQLAALAPDLFLDTEDLFDLYTEFLRPLPLPVFTSFLLPSVPWLDANTQSSLIQMLLRPLLSSAAPVYNANALTQDDFETHYAPFAGNGTSAIENARVAVLIEGLLRLLWGTKALDTQPSSMKRLQRAVTNGCKVRRDKVSSDGRKKSGPRAREEEDAMAVIEAGEARIILSPYADPNRPTPKLPYASHPLYHLRLAVIVVDIIGIILVTLAGIAELGSPYSYRDAVPLAIWSAAILCASALLSYWDLRAYASKQLRDPERKPAWPSRPIMWADLALAVVMIWSFFGVVGEVAWAYRPNLVLAYGVLAELVGGLGHAWAFKKQLVASYERSFLAKLERSRACARCGFEEDLSVSSPFRDEAVEAPAADTTSGPTQANPNLQGYVGPDASVPSSSTPTPATTDHAMEEGLIGAVSGEASSSNQAVFDPEEHILDQPEDVIVKKGKMRKSSSRTSLAAE</sequence>
<proteinExistence type="predicted"/>
<organism evidence="3 4">
    <name type="scientific">Cryoendolithus antarcticus</name>
    <dbReference type="NCBI Taxonomy" id="1507870"/>
    <lineage>
        <taxon>Eukaryota</taxon>
        <taxon>Fungi</taxon>
        <taxon>Dikarya</taxon>
        <taxon>Ascomycota</taxon>
        <taxon>Pezizomycotina</taxon>
        <taxon>Dothideomycetes</taxon>
        <taxon>Dothideomycetidae</taxon>
        <taxon>Cladosporiales</taxon>
        <taxon>Cladosporiaceae</taxon>
        <taxon>Cryoendolithus</taxon>
    </lineage>
</organism>
<feature type="region of interest" description="Disordered" evidence="1">
    <location>
        <begin position="35"/>
        <end position="66"/>
    </location>
</feature>
<evidence type="ECO:0000313" key="3">
    <source>
        <dbReference type="EMBL" id="OQO04388.1"/>
    </source>
</evidence>
<name>A0A1V8SZJ9_9PEZI</name>
<dbReference type="InParanoid" id="A0A1V8SZJ9"/>
<feature type="region of interest" description="Disordered" evidence="1">
    <location>
        <begin position="160"/>
        <end position="210"/>
    </location>
</feature>
<feature type="compositionally biased region" description="Polar residues" evidence="1">
    <location>
        <begin position="180"/>
        <end position="205"/>
    </location>
</feature>